<sequence length="286" mass="31119">MSLLAISCCLALLAGQTLGAGYHEDVGIPEATRIRLKAAQLASERISGGAASEYGDNPYLAGILITLRSGQLSVCSGTLVTTKKVLTAAQCWYDGYNVGRKAEVKLGLVELFNAFRWDVWRVRMHPAYDPTSLLNDLAIMILDGNIWPNNKMMIPAFLPAVNETNTYAGMEARVSGYGKTSDYDQINPETNQQALTVTVMRPWECYWNMARRPADSSKIMCTPGSVLWGTCGADLGGPLVIPNYNGTGNHLLIGVTSIQSPFGCTSAFATGYTRVTEYVSWIQQNL</sequence>
<protein>
    <recommendedName>
        <fullName evidence="2">Peptidase S1 domain-containing protein</fullName>
    </recommendedName>
</protein>
<dbReference type="Proteomes" id="UP001153321">
    <property type="component" value="Chromosome 28"/>
</dbReference>
<dbReference type="CDD" id="cd00190">
    <property type="entry name" value="Tryp_SPc"/>
    <property type="match status" value="1"/>
</dbReference>
<accession>A0A9P0I6W8</accession>
<dbReference type="PANTHER" id="PTHR24260:SF136">
    <property type="entry name" value="GH08193P-RELATED"/>
    <property type="match status" value="1"/>
</dbReference>
<feature type="domain" description="Peptidase S1" evidence="2">
    <location>
        <begin position="46"/>
        <end position="286"/>
    </location>
</feature>
<evidence type="ECO:0000256" key="1">
    <source>
        <dbReference type="SAM" id="SignalP"/>
    </source>
</evidence>
<feature type="chain" id="PRO_5040345226" description="Peptidase S1 domain-containing protein" evidence="1">
    <location>
        <begin position="20"/>
        <end position="286"/>
    </location>
</feature>
<dbReference type="SUPFAM" id="SSF50494">
    <property type="entry name" value="Trypsin-like serine proteases"/>
    <property type="match status" value="1"/>
</dbReference>
<dbReference type="GO" id="GO:0006508">
    <property type="term" value="P:proteolysis"/>
    <property type="evidence" value="ECO:0007669"/>
    <property type="project" value="InterPro"/>
</dbReference>
<evidence type="ECO:0000313" key="4">
    <source>
        <dbReference type="Proteomes" id="UP001153321"/>
    </source>
</evidence>
<dbReference type="InterPro" id="IPR001314">
    <property type="entry name" value="Peptidase_S1A"/>
</dbReference>
<keyword evidence="1" id="KW-0732">Signal</keyword>
<dbReference type="EMBL" id="LR824559">
    <property type="protein sequence ID" value="CAH1642592.1"/>
    <property type="molecule type" value="Genomic_DNA"/>
</dbReference>
<keyword evidence="4" id="KW-1185">Reference proteome</keyword>
<dbReference type="GO" id="GO:0004252">
    <property type="term" value="F:serine-type endopeptidase activity"/>
    <property type="evidence" value="ECO:0007669"/>
    <property type="project" value="InterPro"/>
</dbReference>
<gene>
    <name evidence="3" type="ORF">SPLIT_LOCUS7948</name>
</gene>
<feature type="signal peptide" evidence="1">
    <location>
        <begin position="1"/>
        <end position="19"/>
    </location>
</feature>
<evidence type="ECO:0000259" key="2">
    <source>
        <dbReference type="PROSITE" id="PS50240"/>
    </source>
</evidence>
<dbReference type="InterPro" id="IPR043504">
    <property type="entry name" value="Peptidase_S1_PA_chymotrypsin"/>
</dbReference>
<name>A0A9P0I6W8_SPOLI</name>
<evidence type="ECO:0000313" key="3">
    <source>
        <dbReference type="EMBL" id="CAH1642592.1"/>
    </source>
</evidence>
<dbReference type="Gene3D" id="2.40.10.10">
    <property type="entry name" value="Trypsin-like serine proteases"/>
    <property type="match status" value="1"/>
</dbReference>
<dbReference type="InterPro" id="IPR001254">
    <property type="entry name" value="Trypsin_dom"/>
</dbReference>
<dbReference type="InterPro" id="IPR051333">
    <property type="entry name" value="CLIP_Serine_Protease"/>
</dbReference>
<reference evidence="3" key="1">
    <citation type="submission" date="2022-02" db="EMBL/GenBank/DDBJ databases">
        <authorList>
            <person name="King R."/>
        </authorList>
    </citation>
    <scope>NUCLEOTIDE SEQUENCE</scope>
</reference>
<proteinExistence type="predicted"/>
<organism evidence="3 4">
    <name type="scientific">Spodoptera littoralis</name>
    <name type="common">Egyptian cotton leafworm</name>
    <dbReference type="NCBI Taxonomy" id="7109"/>
    <lineage>
        <taxon>Eukaryota</taxon>
        <taxon>Metazoa</taxon>
        <taxon>Ecdysozoa</taxon>
        <taxon>Arthropoda</taxon>
        <taxon>Hexapoda</taxon>
        <taxon>Insecta</taxon>
        <taxon>Pterygota</taxon>
        <taxon>Neoptera</taxon>
        <taxon>Endopterygota</taxon>
        <taxon>Lepidoptera</taxon>
        <taxon>Glossata</taxon>
        <taxon>Ditrysia</taxon>
        <taxon>Noctuoidea</taxon>
        <taxon>Noctuidae</taxon>
        <taxon>Amphipyrinae</taxon>
        <taxon>Spodoptera</taxon>
    </lineage>
</organism>
<dbReference type="PROSITE" id="PS50240">
    <property type="entry name" value="TRYPSIN_DOM"/>
    <property type="match status" value="1"/>
</dbReference>
<dbReference type="InterPro" id="IPR009003">
    <property type="entry name" value="Peptidase_S1_PA"/>
</dbReference>
<dbReference type="PRINTS" id="PR00722">
    <property type="entry name" value="CHYMOTRYPSIN"/>
</dbReference>
<dbReference type="PANTHER" id="PTHR24260">
    <property type="match status" value="1"/>
</dbReference>
<dbReference type="AlphaFoldDB" id="A0A9P0I6W8"/>
<dbReference type="Pfam" id="PF00089">
    <property type="entry name" value="Trypsin"/>
    <property type="match status" value="1"/>
</dbReference>
<dbReference type="SMART" id="SM00020">
    <property type="entry name" value="Tryp_SPc"/>
    <property type="match status" value="1"/>
</dbReference>